<evidence type="ECO:0000313" key="1">
    <source>
        <dbReference type="EMBL" id="KAL2056720.1"/>
    </source>
</evidence>
<dbReference type="InterPro" id="IPR018803">
    <property type="entry name" value="Ish1/Msc1-like"/>
</dbReference>
<gene>
    <name evidence="1" type="ORF">ABVK25_003114</name>
</gene>
<keyword evidence="2" id="KW-1185">Reference proteome</keyword>
<organism evidence="1 2">
    <name type="scientific">Lepraria finkii</name>
    <dbReference type="NCBI Taxonomy" id="1340010"/>
    <lineage>
        <taxon>Eukaryota</taxon>
        <taxon>Fungi</taxon>
        <taxon>Dikarya</taxon>
        <taxon>Ascomycota</taxon>
        <taxon>Pezizomycotina</taxon>
        <taxon>Lecanoromycetes</taxon>
        <taxon>OSLEUM clade</taxon>
        <taxon>Lecanoromycetidae</taxon>
        <taxon>Lecanorales</taxon>
        <taxon>Lecanorineae</taxon>
        <taxon>Stereocaulaceae</taxon>
        <taxon>Lepraria</taxon>
    </lineage>
</organism>
<comment type="caution">
    <text evidence="1">The sequence shown here is derived from an EMBL/GenBank/DDBJ whole genome shotgun (WGS) entry which is preliminary data.</text>
</comment>
<name>A0ABR4BFV2_9LECA</name>
<protein>
    <submittedName>
        <fullName evidence="1">Uncharacterized protein</fullName>
    </submittedName>
</protein>
<reference evidence="1 2" key="1">
    <citation type="submission" date="2024-09" db="EMBL/GenBank/DDBJ databases">
        <title>Rethinking Asexuality: The Enigmatic Case of Functional Sexual Genes in Lepraria (Stereocaulaceae).</title>
        <authorList>
            <person name="Doellman M."/>
            <person name="Sun Y."/>
            <person name="Barcenas-Pena A."/>
            <person name="Lumbsch H.T."/>
            <person name="Grewe F."/>
        </authorList>
    </citation>
    <scope>NUCLEOTIDE SEQUENCE [LARGE SCALE GENOMIC DNA]</scope>
    <source>
        <strain evidence="1 2">Grewe 0041</strain>
    </source>
</reference>
<evidence type="ECO:0000313" key="2">
    <source>
        <dbReference type="Proteomes" id="UP001590951"/>
    </source>
</evidence>
<dbReference type="Pfam" id="PF10281">
    <property type="entry name" value="Ish1"/>
    <property type="match status" value="1"/>
</dbReference>
<dbReference type="EMBL" id="JBHFEH010000007">
    <property type="protein sequence ID" value="KAL2056720.1"/>
    <property type="molecule type" value="Genomic_DNA"/>
</dbReference>
<accession>A0ABR4BFV2</accession>
<sequence>MFPAADPKGDPAMWAHSELKTWLEKRGLMADQKATREELLERVRANMRPPPRV</sequence>
<dbReference type="Proteomes" id="UP001590951">
    <property type="component" value="Unassembled WGS sequence"/>
</dbReference>
<proteinExistence type="predicted"/>